<dbReference type="AlphaFoldDB" id="A0A2C6DHA6"/>
<reference evidence="2 4" key="3">
    <citation type="submission" date="2019-03" db="EMBL/GenBank/DDBJ databases">
        <authorList>
            <consortium name="Pathogen Informatics"/>
        </authorList>
    </citation>
    <scope>NUCLEOTIDE SEQUENCE [LARGE SCALE GENOMIC DNA]</scope>
    <source>
        <strain evidence="2 4">NCTC12282</strain>
    </source>
</reference>
<proteinExistence type="predicted"/>
<dbReference type="EMBL" id="PDDX01000001">
    <property type="protein sequence ID" value="PHI28201.1"/>
    <property type="molecule type" value="Genomic_DNA"/>
</dbReference>
<evidence type="ECO:0000313" key="3">
    <source>
        <dbReference type="Proteomes" id="UP000224974"/>
    </source>
</evidence>
<protein>
    <submittedName>
        <fullName evidence="1">Uncharacterized protein</fullName>
    </submittedName>
</protein>
<dbReference type="Proteomes" id="UP000224974">
    <property type="component" value="Unassembled WGS sequence"/>
</dbReference>
<dbReference type="RefSeq" id="WP_029093392.1">
    <property type="nucleotide sequence ID" value="NZ_CAADJA010000002.1"/>
</dbReference>
<sequence length="189" mass="21213">MDERQQKLTDEFLYSNSGQLSEKTFLQQFPQGEQSLSEWVSTILNNAATQCVSGSPADSERVETALNLGFRFGFAPADKGTLINLLDNPLHTRHEDVIWALESLKLGKDDDLTEAFYRCALSEFDYLDDERGEDGSYMLNSNSIYGLAKIATSLAIEKLALISASEIPQIRSKVEEVTKIYHLPLTWPD</sequence>
<dbReference type="EMBL" id="CAADJA010000002">
    <property type="protein sequence ID" value="VFS46053.1"/>
    <property type="molecule type" value="Genomic_DNA"/>
</dbReference>
<dbReference type="Proteomes" id="UP000373449">
    <property type="component" value="Unassembled WGS sequence"/>
</dbReference>
<name>A0A2C6DHA6_9GAMM</name>
<keyword evidence="3" id="KW-1185">Reference proteome</keyword>
<organism evidence="1 3">
    <name type="scientific">Budvicia aquatica</name>
    <dbReference type="NCBI Taxonomy" id="82979"/>
    <lineage>
        <taxon>Bacteria</taxon>
        <taxon>Pseudomonadati</taxon>
        <taxon>Pseudomonadota</taxon>
        <taxon>Gammaproteobacteria</taxon>
        <taxon>Enterobacterales</taxon>
        <taxon>Budviciaceae</taxon>
        <taxon>Budvicia</taxon>
    </lineage>
</organism>
<accession>A0A2C6DHA6</accession>
<evidence type="ECO:0000313" key="2">
    <source>
        <dbReference type="EMBL" id="VFS46053.1"/>
    </source>
</evidence>
<evidence type="ECO:0000313" key="1">
    <source>
        <dbReference type="EMBL" id="PHI28201.1"/>
    </source>
</evidence>
<reference evidence="1" key="2">
    <citation type="submission" date="2017-09" db="EMBL/GenBank/DDBJ databases">
        <title>FDA dAtabase for Regulatory Grade micrObial Sequences (FDA-ARGOS): Supporting development and validation of Infectious Disease Dx tests.</title>
        <authorList>
            <person name="Minogue T."/>
            <person name="Wolcott M."/>
            <person name="Wasieloski L."/>
            <person name="Aguilar W."/>
            <person name="Moore D."/>
            <person name="Tallon L.J."/>
            <person name="Sadzewicz L."/>
            <person name="Ott S."/>
            <person name="Zhao X."/>
            <person name="Nagaraj S."/>
            <person name="Vavikolanu K."/>
            <person name="Aluvathingal J."/>
            <person name="Nadendla S."/>
            <person name="Sichtig H."/>
        </authorList>
    </citation>
    <scope>NUCLEOTIDE SEQUENCE</scope>
    <source>
        <strain evidence="1">FDAARGOS_387</strain>
    </source>
</reference>
<gene>
    <name evidence="1" type="ORF">CRN84_02005</name>
    <name evidence="2" type="ORF">NCTC12282_00942</name>
</gene>
<evidence type="ECO:0000313" key="4">
    <source>
        <dbReference type="Proteomes" id="UP000373449"/>
    </source>
</evidence>
<reference evidence="3" key="1">
    <citation type="submission" date="2017-09" db="EMBL/GenBank/DDBJ databases">
        <title>FDA dAtabase for Regulatory Grade micrObial Sequences (FDA-ARGOS): Supporting development and validation of Infectious Disease Dx tests.</title>
        <authorList>
            <person name="Minogue T."/>
            <person name="Wolcott M."/>
            <person name="Wasieloski L."/>
            <person name="Aguilar W."/>
            <person name="Moore D."/>
            <person name="Tallon L."/>
            <person name="Sadzewicz L."/>
            <person name="Ott S."/>
            <person name="Zhao X."/>
            <person name="Nagaraj S."/>
            <person name="Vavikolanu K."/>
            <person name="Aluvathingal J."/>
            <person name="Nadendla S."/>
            <person name="Sichtig H."/>
        </authorList>
    </citation>
    <scope>NUCLEOTIDE SEQUENCE [LARGE SCALE GENOMIC DNA]</scope>
    <source>
        <strain evidence="3">FDAARGOS_387</strain>
    </source>
</reference>